<dbReference type="InterPro" id="IPR050630">
    <property type="entry name" value="WD_repeat_EMAP"/>
</dbReference>
<protein>
    <submittedName>
        <fullName evidence="3">Cilia-and flagella-associated protein</fullName>
    </submittedName>
</protein>
<dbReference type="OrthoDB" id="6424303at2759"/>
<name>A0A8X7CF37_9ARAC</name>
<dbReference type="AlphaFoldDB" id="A0A8X7CF37"/>
<evidence type="ECO:0000256" key="1">
    <source>
        <dbReference type="ARBA" id="ARBA00022574"/>
    </source>
</evidence>
<dbReference type="Proteomes" id="UP000886998">
    <property type="component" value="Unassembled WGS sequence"/>
</dbReference>
<proteinExistence type="predicted"/>
<keyword evidence="4" id="KW-1185">Reference proteome</keyword>
<dbReference type="InterPro" id="IPR036322">
    <property type="entry name" value="WD40_repeat_dom_sf"/>
</dbReference>
<gene>
    <name evidence="3" type="primary">NCL1_55674</name>
    <name evidence="3" type="ORF">TNIN_376881</name>
</gene>
<dbReference type="SUPFAM" id="SSF50978">
    <property type="entry name" value="WD40 repeat-like"/>
    <property type="match status" value="1"/>
</dbReference>
<dbReference type="PANTHER" id="PTHR13720">
    <property type="entry name" value="WD-40 REPEAT PROTEIN"/>
    <property type="match status" value="1"/>
</dbReference>
<comment type="caution">
    <text evidence="3">The sequence shown here is derived from an EMBL/GenBank/DDBJ whole genome shotgun (WGS) entry which is preliminary data.</text>
</comment>
<reference evidence="3" key="1">
    <citation type="submission" date="2020-08" db="EMBL/GenBank/DDBJ databases">
        <title>Multicomponent nature underlies the extraordinary mechanical properties of spider dragline silk.</title>
        <authorList>
            <person name="Kono N."/>
            <person name="Nakamura H."/>
            <person name="Mori M."/>
            <person name="Yoshida Y."/>
            <person name="Ohtoshi R."/>
            <person name="Malay A.D."/>
            <person name="Moran D.A.P."/>
            <person name="Tomita M."/>
            <person name="Numata K."/>
            <person name="Arakawa K."/>
        </authorList>
    </citation>
    <scope>NUCLEOTIDE SEQUENCE</scope>
</reference>
<organism evidence="3 4">
    <name type="scientific">Trichonephila inaurata madagascariensis</name>
    <dbReference type="NCBI Taxonomy" id="2747483"/>
    <lineage>
        <taxon>Eukaryota</taxon>
        <taxon>Metazoa</taxon>
        <taxon>Ecdysozoa</taxon>
        <taxon>Arthropoda</taxon>
        <taxon>Chelicerata</taxon>
        <taxon>Arachnida</taxon>
        <taxon>Araneae</taxon>
        <taxon>Araneomorphae</taxon>
        <taxon>Entelegynae</taxon>
        <taxon>Araneoidea</taxon>
        <taxon>Nephilidae</taxon>
        <taxon>Trichonephila</taxon>
        <taxon>Trichonephila inaurata</taxon>
    </lineage>
</organism>
<dbReference type="Gene3D" id="2.130.10.10">
    <property type="entry name" value="YVTN repeat-like/Quinoprotein amine dehydrogenase"/>
    <property type="match status" value="1"/>
</dbReference>
<dbReference type="PANTHER" id="PTHR13720:SF33">
    <property type="entry name" value="HELP DOMAIN-CONTAINING PROTEIN"/>
    <property type="match status" value="1"/>
</dbReference>
<keyword evidence="2" id="KW-0677">Repeat</keyword>
<keyword evidence="3" id="KW-0966">Cell projection</keyword>
<evidence type="ECO:0000313" key="4">
    <source>
        <dbReference type="Proteomes" id="UP000886998"/>
    </source>
</evidence>
<keyword evidence="1" id="KW-0853">WD repeat</keyword>
<dbReference type="EMBL" id="BMAV01017885">
    <property type="protein sequence ID" value="GFY69919.1"/>
    <property type="molecule type" value="Genomic_DNA"/>
</dbReference>
<keyword evidence="3" id="KW-0969">Cilium</keyword>
<evidence type="ECO:0000313" key="3">
    <source>
        <dbReference type="EMBL" id="GFY69919.1"/>
    </source>
</evidence>
<keyword evidence="3" id="KW-0282">Flagellum</keyword>
<evidence type="ECO:0000256" key="2">
    <source>
        <dbReference type="ARBA" id="ARBA00022737"/>
    </source>
</evidence>
<accession>A0A8X7CF37</accession>
<dbReference type="InterPro" id="IPR015943">
    <property type="entry name" value="WD40/YVTN_repeat-like_dom_sf"/>
</dbReference>
<sequence>MVWTIESPGYIYHWHMQLTTKSCVCAALSPTVSNIISIATTHSKTYLASADSGPKNSLIVWHAKTGKIVFIVSGYFLDGVKWMCFSGDDNILLTLSGGIPQVLSLWNWKKKEMLPFSTYSFTEKESFQHFATFHTKDSTHFISCSKKDVTFFKLDNNRIIKSVLSLDSLYDESIKSVLTIDPTQRICLRMMQAFTSHCAITCLGICENLIVVGTSESKVCFFNETFQLLWSIKVPGNSIAAVSFNFKPKFGFKQAVLKALGRKLKKESPFERNDFIVCTDDGYAGYVKISSSEITDVLSGTAYTVKSVVVHPTKHEMMNPRFIPLHNPKKKAIVMHRCSSLNAVCCSMCVGGDTPVHFNYVIQLPHIFICNKRAGPGLSMSWTWLISIIEFDSTISAPFISSSHLTRTFSPEVMNFCS</sequence>